<accession>A0A2W4TXW6</accession>
<evidence type="ECO:0000313" key="2">
    <source>
        <dbReference type="EMBL" id="PZO12524.1"/>
    </source>
</evidence>
<comment type="caution">
    <text evidence="2">The sequence shown here is derived from an EMBL/GenBank/DDBJ whole genome shotgun (WGS) entry which is preliminary data.</text>
</comment>
<evidence type="ECO:0000256" key="1">
    <source>
        <dbReference type="SAM" id="Phobius"/>
    </source>
</evidence>
<keyword evidence="1" id="KW-1133">Transmembrane helix</keyword>
<protein>
    <submittedName>
        <fullName evidence="2">Uncharacterized protein</fullName>
    </submittedName>
</protein>
<organism evidence="2 3">
    <name type="scientific">Leptolyngbya foveolarum</name>
    <dbReference type="NCBI Taxonomy" id="47253"/>
    <lineage>
        <taxon>Bacteria</taxon>
        <taxon>Bacillati</taxon>
        <taxon>Cyanobacteriota</taxon>
        <taxon>Cyanophyceae</taxon>
        <taxon>Leptolyngbyales</taxon>
        <taxon>Leptolyngbyaceae</taxon>
        <taxon>Leptolyngbya group</taxon>
        <taxon>Leptolyngbya</taxon>
    </lineage>
</organism>
<gene>
    <name evidence="2" type="ORF">DCF25_17540</name>
</gene>
<reference evidence="2 3" key="2">
    <citation type="submission" date="2018-06" db="EMBL/GenBank/DDBJ databases">
        <title>Metagenomic assembly of (sub)arctic Cyanobacteria and their associated microbiome from non-axenic cultures.</title>
        <authorList>
            <person name="Baurain D."/>
        </authorList>
    </citation>
    <scope>NUCLEOTIDE SEQUENCE [LARGE SCALE GENOMIC DNA]</scope>
    <source>
        <strain evidence="2">ULC129bin1</strain>
    </source>
</reference>
<reference evidence="3" key="1">
    <citation type="submission" date="2018-04" db="EMBL/GenBank/DDBJ databases">
        <authorList>
            <person name="Cornet L."/>
        </authorList>
    </citation>
    <scope>NUCLEOTIDE SEQUENCE [LARGE SCALE GENOMIC DNA]</scope>
</reference>
<keyword evidence="1" id="KW-0812">Transmembrane</keyword>
<keyword evidence="1" id="KW-0472">Membrane</keyword>
<feature type="transmembrane region" description="Helical" evidence="1">
    <location>
        <begin position="12"/>
        <end position="29"/>
    </location>
</feature>
<proteinExistence type="predicted"/>
<dbReference type="EMBL" id="QBMC01000147">
    <property type="protein sequence ID" value="PZO12524.1"/>
    <property type="molecule type" value="Genomic_DNA"/>
</dbReference>
<evidence type="ECO:0000313" key="3">
    <source>
        <dbReference type="Proteomes" id="UP000249354"/>
    </source>
</evidence>
<dbReference type="Proteomes" id="UP000249354">
    <property type="component" value="Unassembled WGS sequence"/>
</dbReference>
<feature type="transmembrane region" description="Helical" evidence="1">
    <location>
        <begin position="49"/>
        <end position="69"/>
    </location>
</feature>
<sequence length="76" mass="7830">MKTGAKVSNGTVGFLVKVVVASALLSLLLKYGGPLLPIAAPYTDRLNGLVTAIILLPSLVIGTALISLIKAQRLSD</sequence>
<name>A0A2W4TXW6_9CYAN</name>
<dbReference type="AlphaFoldDB" id="A0A2W4TXW6"/>